<dbReference type="OrthoDB" id="4775454at2759"/>
<reference evidence="3" key="1">
    <citation type="submission" date="2016-02" db="EMBL/GenBank/DDBJ databases">
        <title>Draft genome sequence of Microdochium bolleyi, a fungal endophyte of beachgrass.</title>
        <authorList>
            <consortium name="DOE Joint Genome Institute"/>
            <person name="David A.S."/>
            <person name="May G."/>
            <person name="Haridas S."/>
            <person name="Lim J."/>
            <person name="Wang M."/>
            <person name="Labutti K."/>
            <person name="Lipzen A."/>
            <person name="Barry K."/>
            <person name="Grigoriev I.V."/>
        </authorList>
    </citation>
    <scope>NUCLEOTIDE SEQUENCE [LARGE SCALE GENOMIC DNA]</scope>
    <source>
        <strain evidence="3">J235TASD1</strain>
    </source>
</reference>
<dbReference type="AlphaFoldDB" id="A0A136JAH2"/>
<dbReference type="STRING" id="196109.A0A136JAH2"/>
<dbReference type="EMBL" id="KQ964247">
    <property type="protein sequence ID" value="KXJ94096.1"/>
    <property type="molecule type" value="Genomic_DNA"/>
</dbReference>
<feature type="region of interest" description="Disordered" evidence="1">
    <location>
        <begin position="130"/>
        <end position="149"/>
    </location>
</feature>
<dbReference type="InParanoid" id="A0A136JAH2"/>
<protein>
    <submittedName>
        <fullName evidence="2">Uncharacterized protein</fullName>
    </submittedName>
</protein>
<dbReference type="Proteomes" id="UP000070501">
    <property type="component" value="Unassembled WGS sequence"/>
</dbReference>
<evidence type="ECO:0000313" key="3">
    <source>
        <dbReference type="Proteomes" id="UP000070501"/>
    </source>
</evidence>
<name>A0A136JAH2_9PEZI</name>
<accession>A0A136JAH2</accession>
<feature type="region of interest" description="Disordered" evidence="1">
    <location>
        <begin position="393"/>
        <end position="440"/>
    </location>
</feature>
<feature type="compositionally biased region" description="Basic and acidic residues" evidence="1">
    <location>
        <begin position="130"/>
        <end position="139"/>
    </location>
</feature>
<sequence>MKSHNDHAILDFGISARSCAGDAMEDSNPFKDFQAGHWTNASIRVHPDHARRSWIGDQPNLRSKTTHGRSGAPQIRHESGDSLSSIKSSSSAPGLTDTSDSELSFDEDSQYNISTSQLWDSFWQSVERKSTSKKLDPRPPKIQSVQSDDYFTLSVLNHYTEDADDENNDDEDDTLRRGTSEIERKPVATAQPLPRRNTSSRQSRHSCSRPSSPKGPTRTYSIYPKQQPLPPARQLILPPRTSSRAAPLPPLPQAPLPQPSTRSQKVNGLLSALKPSRSSHNLHAAHVEAAAEARPPLPLSSQSAPTSPGLPNPLYASLRPSKSAFNLKQKINETATQHNPTAPLAPLVPLSSLDRALPELPLDRPSLPRFVSVFEMDSDCESDAETNNGLAKRIARGLHKKTPSGRKNVLPPKRPATAGQDAQTPSDKEVEEAKSALARRRGGSLGRIFGLKYRH</sequence>
<organism evidence="2 3">
    <name type="scientific">Microdochium bolleyi</name>
    <dbReference type="NCBI Taxonomy" id="196109"/>
    <lineage>
        <taxon>Eukaryota</taxon>
        <taxon>Fungi</taxon>
        <taxon>Dikarya</taxon>
        <taxon>Ascomycota</taxon>
        <taxon>Pezizomycotina</taxon>
        <taxon>Sordariomycetes</taxon>
        <taxon>Xylariomycetidae</taxon>
        <taxon>Xylariales</taxon>
        <taxon>Microdochiaceae</taxon>
        <taxon>Microdochium</taxon>
    </lineage>
</organism>
<feature type="region of interest" description="Disordered" evidence="1">
    <location>
        <begin position="49"/>
        <end position="103"/>
    </location>
</feature>
<feature type="compositionally biased region" description="Acidic residues" evidence="1">
    <location>
        <begin position="162"/>
        <end position="173"/>
    </location>
</feature>
<gene>
    <name evidence="2" type="ORF">Micbo1qcDRAFT_220673</name>
</gene>
<evidence type="ECO:0000256" key="1">
    <source>
        <dbReference type="SAM" id="MobiDB-lite"/>
    </source>
</evidence>
<feature type="compositionally biased region" description="Basic and acidic residues" evidence="1">
    <location>
        <begin position="174"/>
        <end position="186"/>
    </location>
</feature>
<feature type="region of interest" description="Disordered" evidence="1">
    <location>
        <begin position="156"/>
        <end position="317"/>
    </location>
</feature>
<proteinExistence type="predicted"/>
<evidence type="ECO:0000313" key="2">
    <source>
        <dbReference type="EMBL" id="KXJ94096.1"/>
    </source>
</evidence>
<keyword evidence="3" id="KW-1185">Reference proteome</keyword>
<feature type="compositionally biased region" description="Pro residues" evidence="1">
    <location>
        <begin position="247"/>
        <end position="258"/>
    </location>
</feature>
<feature type="compositionally biased region" description="Basic residues" evidence="1">
    <location>
        <begin position="393"/>
        <end position="404"/>
    </location>
</feature>
<feature type="compositionally biased region" description="Low complexity" evidence="1">
    <location>
        <begin position="81"/>
        <end position="91"/>
    </location>
</feature>